<dbReference type="CDD" id="cd07197">
    <property type="entry name" value="nitrilase"/>
    <property type="match status" value="1"/>
</dbReference>
<dbReference type="SUPFAM" id="SSF56317">
    <property type="entry name" value="Carbon-nitrogen hydrolase"/>
    <property type="match status" value="1"/>
</dbReference>
<accession>A0A9D1I3G6</accession>
<feature type="active site" description="Proton acceptor" evidence="2">
    <location>
        <position position="40"/>
    </location>
</feature>
<keyword evidence="4" id="KW-0378">Hydrolase</keyword>
<feature type="domain" description="CN hydrolase" evidence="3">
    <location>
        <begin position="1"/>
        <end position="237"/>
    </location>
</feature>
<organism evidence="4 5">
    <name type="scientific">Candidatus Fimisoma avicola</name>
    <dbReference type="NCBI Taxonomy" id="2840826"/>
    <lineage>
        <taxon>Bacteria</taxon>
        <taxon>Bacillati</taxon>
        <taxon>Bacillota</taxon>
        <taxon>Clostridia</taxon>
        <taxon>Eubacteriales</taxon>
        <taxon>Candidatus Fimisoma</taxon>
    </lineage>
</organism>
<comment type="caution">
    <text evidence="4">The sequence shown here is derived from an EMBL/GenBank/DDBJ whole genome shotgun (WGS) entry which is preliminary data.</text>
</comment>
<comment type="similarity">
    <text evidence="1">Belongs to the carbon-nitrogen hydrolase superfamily. NIT1/NIT2 family.</text>
</comment>
<dbReference type="Gene3D" id="3.60.110.10">
    <property type="entry name" value="Carbon-nitrogen hydrolase"/>
    <property type="match status" value="1"/>
</dbReference>
<dbReference type="Pfam" id="PF00795">
    <property type="entry name" value="CN_hydrolase"/>
    <property type="match status" value="1"/>
</dbReference>
<dbReference type="InterPro" id="IPR003010">
    <property type="entry name" value="C-N_Hydrolase"/>
</dbReference>
<proteinExistence type="inferred from homology"/>
<evidence type="ECO:0000256" key="1">
    <source>
        <dbReference type="ARBA" id="ARBA00010613"/>
    </source>
</evidence>
<dbReference type="PROSITE" id="PS50263">
    <property type="entry name" value="CN_HYDROLASE"/>
    <property type="match status" value="1"/>
</dbReference>
<sequence length="258" mass="29358">MRIGAYQFAVTGVIENNLAAVQRAVSQANDRGVELLIFPECALTGYPPHTIKDPSSVDFQKLSHALNQLQETCDSNNIHIIAGSVTRENERFYNSAILFAPGKEMQTYHKQALWGWDKDNFTIGNKDGIFEINGWKIGVRICFEIRFPEFFRELYKADTDLNIVLFYDTSDEKNAERYEMIRSHIITRAVENVTYTLSVNAVCPHQTAPTMLCDRSGDVLGECSPDTESMLIYDLDLDELTFGQQGRKEVSDWLLRGR</sequence>
<dbReference type="InterPro" id="IPR000132">
    <property type="entry name" value="Nitrilase/CN_hydratase_CS"/>
</dbReference>
<gene>
    <name evidence="4" type="ORF">IAD16_04805</name>
</gene>
<dbReference type="PANTHER" id="PTHR23088:SF27">
    <property type="entry name" value="DEAMINATED GLUTATHIONE AMIDASE"/>
    <property type="match status" value="1"/>
</dbReference>
<reference evidence="4" key="2">
    <citation type="journal article" date="2021" name="PeerJ">
        <title>Extensive microbial diversity within the chicken gut microbiome revealed by metagenomics and culture.</title>
        <authorList>
            <person name="Gilroy R."/>
            <person name="Ravi A."/>
            <person name="Getino M."/>
            <person name="Pursley I."/>
            <person name="Horton D.L."/>
            <person name="Alikhan N.F."/>
            <person name="Baker D."/>
            <person name="Gharbi K."/>
            <person name="Hall N."/>
            <person name="Watson M."/>
            <person name="Adriaenssens E.M."/>
            <person name="Foster-Nyarko E."/>
            <person name="Jarju S."/>
            <person name="Secka A."/>
            <person name="Antonio M."/>
            <person name="Oren A."/>
            <person name="Chaudhuri R.R."/>
            <person name="La Ragione R."/>
            <person name="Hildebrand F."/>
            <person name="Pallen M.J."/>
        </authorList>
    </citation>
    <scope>NUCLEOTIDE SEQUENCE</scope>
    <source>
        <strain evidence="4">11300</strain>
    </source>
</reference>
<name>A0A9D1I3G6_9FIRM</name>
<dbReference type="GO" id="GO:0000257">
    <property type="term" value="F:nitrilase activity"/>
    <property type="evidence" value="ECO:0007669"/>
    <property type="project" value="UniProtKB-ARBA"/>
</dbReference>
<reference evidence="4" key="1">
    <citation type="submission" date="2020-10" db="EMBL/GenBank/DDBJ databases">
        <authorList>
            <person name="Gilroy R."/>
        </authorList>
    </citation>
    <scope>NUCLEOTIDE SEQUENCE</scope>
    <source>
        <strain evidence="4">11300</strain>
    </source>
</reference>
<evidence type="ECO:0000313" key="5">
    <source>
        <dbReference type="Proteomes" id="UP000824091"/>
    </source>
</evidence>
<dbReference type="AlphaFoldDB" id="A0A9D1I3G6"/>
<dbReference type="Proteomes" id="UP000824091">
    <property type="component" value="Unassembled WGS sequence"/>
</dbReference>
<dbReference type="InterPro" id="IPR036526">
    <property type="entry name" value="C-N_Hydrolase_sf"/>
</dbReference>
<evidence type="ECO:0000259" key="3">
    <source>
        <dbReference type="PROSITE" id="PS50263"/>
    </source>
</evidence>
<protein>
    <submittedName>
        <fullName evidence="4">Carbon-nitrogen hydrolase family protein</fullName>
    </submittedName>
</protein>
<dbReference type="PANTHER" id="PTHR23088">
    <property type="entry name" value="NITRILASE-RELATED"/>
    <property type="match status" value="1"/>
</dbReference>
<dbReference type="EMBL" id="DVMO01000070">
    <property type="protein sequence ID" value="HIU27676.1"/>
    <property type="molecule type" value="Genomic_DNA"/>
</dbReference>
<evidence type="ECO:0000256" key="2">
    <source>
        <dbReference type="PROSITE-ProRule" id="PRU10139"/>
    </source>
</evidence>
<evidence type="ECO:0000313" key="4">
    <source>
        <dbReference type="EMBL" id="HIU27676.1"/>
    </source>
</evidence>
<dbReference type="PROSITE" id="PS00920">
    <property type="entry name" value="NITRIL_CHT_1"/>
    <property type="match status" value="1"/>
</dbReference>